<dbReference type="OrthoDB" id="434660at2759"/>
<dbReference type="EMBL" id="CAJNNV010025222">
    <property type="protein sequence ID" value="CAE8613233.1"/>
    <property type="molecule type" value="Genomic_DNA"/>
</dbReference>
<organism evidence="1 2">
    <name type="scientific">Polarella glacialis</name>
    <name type="common">Dinoflagellate</name>
    <dbReference type="NCBI Taxonomy" id="89957"/>
    <lineage>
        <taxon>Eukaryota</taxon>
        <taxon>Sar</taxon>
        <taxon>Alveolata</taxon>
        <taxon>Dinophyceae</taxon>
        <taxon>Suessiales</taxon>
        <taxon>Suessiaceae</taxon>
        <taxon>Polarella</taxon>
    </lineage>
</organism>
<sequence length="190" mass="21317">MLRTALTSKPDYFTNHFRQVMRNSLNLATGVTTRSRDYVTMRTELSDHRPTINWAWLLGGVWDVLERGQPAEAQARVSLAMTVGEKVSVDHGSWMLWRGLSCEDLPPYALIAGHVRPPTPGVLTANRTADALWLEVLLSHLKEINTYSEARKRLTRGPSPAPLLPVHLDADGVPLLPKAKKNHLCYLDFL</sequence>
<dbReference type="AlphaFoldDB" id="A0A813FL93"/>
<reference evidence="1" key="1">
    <citation type="submission" date="2021-02" db="EMBL/GenBank/DDBJ databases">
        <authorList>
            <person name="Dougan E. K."/>
            <person name="Rhodes N."/>
            <person name="Thang M."/>
            <person name="Chan C."/>
        </authorList>
    </citation>
    <scope>NUCLEOTIDE SEQUENCE</scope>
</reference>
<keyword evidence="2" id="KW-1185">Reference proteome</keyword>
<evidence type="ECO:0000313" key="2">
    <source>
        <dbReference type="Proteomes" id="UP000654075"/>
    </source>
</evidence>
<accession>A0A813FL93</accession>
<protein>
    <submittedName>
        <fullName evidence="1">Uncharacterized protein</fullName>
    </submittedName>
</protein>
<dbReference type="Proteomes" id="UP000654075">
    <property type="component" value="Unassembled WGS sequence"/>
</dbReference>
<name>A0A813FL93_POLGL</name>
<evidence type="ECO:0000313" key="1">
    <source>
        <dbReference type="EMBL" id="CAE8613233.1"/>
    </source>
</evidence>
<proteinExistence type="predicted"/>
<gene>
    <name evidence="1" type="ORF">PGLA1383_LOCUS31010</name>
</gene>
<comment type="caution">
    <text evidence="1">The sequence shown here is derived from an EMBL/GenBank/DDBJ whole genome shotgun (WGS) entry which is preliminary data.</text>
</comment>